<proteinExistence type="predicted"/>
<dbReference type="InterPro" id="IPR041698">
    <property type="entry name" value="Methyltransf_25"/>
</dbReference>
<dbReference type="AlphaFoldDB" id="A0A1H6XBC2"/>
<keyword evidence="2" id="KW-0489">Methyltransferase</keyword>
<gene>
    <name evidence="2" type="ORF">SAMN05444007_1047</name>
</gene>
<dbReference type="PANTHER" id="PTHR12843">
    <property type="entry name" value="PROTEIN-LYSINE N-METHYLTRANSFERASE METTL10"/>
    <property type="match status" value="1"/>
</dbReference>
<dbReference type="PANTHER" id="PTHR12843:SF5">
    <property type="entry name" value="EEF1A LYSINE METHYLTRANSFERASE 2"/>
    <property type="match status" value="1"/>
</dbReference>
<keyword evidence="3" id="KW-1185">Reference proteome</keyword>
<evidence type="ECO:0000313" key="2">
    <source>
        <dbReference type="EMBL" id="SEJ25436.1"/>
    </source>
</evidence>
<dbReference type="EMBL" id="FNYD01000004">
    <property type="protein sequence ID" value="SEJ25436.1"/>
    <property type="molecule type" value="Genomic_DNA"/>
</dbReference>
<sequence length="206" mass="23081">MADEIVSHWDGLYREKDDAQLSWHEDDPSLSLELCDVAGVDRGTSVIDIGGGTSRFAERLIERGLSDVSVLDVSEAALDRSRRQLGPVGEQIEWIAANVTTWTPDRYYDLWHDRAVFHFLIDADGRAAYRDRLCRCLRPGGYAIIATFALDGPEKCSGLPVVRYDPEGLSEVLGGRFTLVAHRSHTHNTPWGSPQSFQFSLFRMAQ</sequence>
<dbReference type="SUPFAM" id="SSF53335">
    <property type="entry name" value="S-adenosyl-L-methionine-dependent methyltransferases"/>
    <property type="match status" value="1"/>
</dbReference>
<accession>A0A1H6XBC2</accession>
<keyword evidence="2" id="KW-0808">Transferase</keyword>
<evidence type="ECO:0000259" key="1">
    <source>
        <dbReference type="Pfam" id="PF13649"/>
    </source>
</evidence>
<dbReference type="Pfam" id="PF13649">
    <property type="entry name" value="Methyltransf_25"/>
    <property type="match status" value="1"/>
</dbReference>
<dbReference type="InterPro" id="IPR029063">
    <property type="entry name" value="SAM-dependent_MTases_sf"/>
</dbReference>
<protein>
    <submittedName>
        <fullName evidence="2">Methyltransferase domain-containing protein</fullName>
    </submittedName>
</protein>
<dbReference type="OrthoDB" id="9788660at2"/>
<organism evidence="2 3">
    <name type="scientific">Cribrihabitans marinus</name>
    <dbReference type="NCBI Taxonomy" id="1227549"/>
    <lineage>
        <taxon>Bacteria</taxon>
        <taxon>Pseudomonadati</taxon>
        <taxon>Pseudomonadota</taxon>
        <taxon>Alphaproteobacteria</taxon>
        <taxon>Rhodobacterales</taxon>
        <taxon>Paracoccaceae</taxon>
        <taxon>Cribrihabitans</taxon>
    </lineage>
</organism>
<dbReference type="CDD" id="cd02440">
    <property type="entry name" value="AdoMet_MTases"/>
    <property type="match status" value="1"/>
</dbReference>
<dbReference type="GO" id="GO:0008168">
    <property type="term" value="F:methyltransferase activity"/>
    <property type="evidence" value="ECO:0007669"/>
    <property type="project" value="UniProtKB-KW"/>
</dbReference>
<feature type="domain" description="Methyltransferase" evidence="1">
    <location>
        <begin position="46"/>
        <end position="141"/>
    </location>
</feature>
<dbReference type="Gene3D" id="3.40.50.150">
    <property type="entry name" value="Vaccinia Virus protein VP39"/>
    <property type="match status" value="1"/>
</dbReference>
<evidence type="ECO:0000313" key="3">
    <source>
        <dbReference type="Proteomes" id="UP000199379"/>
    </source>
</evidence>
<dbReference type="Proteomes" id="UP000199379">
    <property type="component" value="Unassembled WGS sequence"/>
</dbReference>
<dbReference type="STRING" id="1227549.SAMN05444007_1047"/>
<reference evidence="2 3" key="1">
    <citation type="submission" date="2016-10" db="EMBL/GenBank/DDBJ databases">
        <authorList>
            <person name="de Groot N.N."/>
        </authorList>
    </citation>
    <scope>NUCLEOTIDE SEQUENCE [LARGE SCALE GENOMIC DNA]</scope>
    <source>
        <strain evidence="2 3">DSM 29340</strain>
    </source>
</reference>
<dbReference type="GO" id="GO:0032259">
    <property type="term" value="P:methylation"/>
    <property type="evidence" value="ECO:0007669"/>
    <property type="project" value="UniProtKB-KW"/>
</dbReference>
<dbReference type="RefSeq" id="WP_092364399.1">
    <property type="nucleotide sequence ID" value="NZ_BMGV01000004.1"/>
</dbReference>
<name>A0A1H6XBC2_9RHOB</name>